<dbReference type="OrthoDB" id="189715at2759"/>
<sequence>QSLGAPVAKAGSVAAAAPGGSVAGSAPVAAPYYFARSVQAAWDNHFEAFGKQDLDKIMLDYDDTSIAKVYNNKDGSKSEFVGKVQIRNMFTDLFADLSNLDTLKAPVVDVDEAGKTVFLVWECPGCGYHTATDTFVFGPDNKIKRQNIVVTKGTPEKSKKPKKKKSYSIC</sequence>
<dbReference type="EMBL" id="CAJNJA010008097">
    <property type="protein sequence ID" value="CAE7232753.1"/>
    <property type="molecule type" value="Genomic_DNA"/>
</dbReference>
<proteinExistence type="predicted"/>
<dbReference type="Gene3D" id="3.10.450.50">
    <property type="match status" value="1"/>
</dbReference>
<dbReference type="InterPro" id="IPR032710">
    <property type="entry name" value="NTF2-like_dom_sf"/>
</dbReference>
<organism evidence="1 2">
    <name type="scientific">Symbiodinium necroappetens</name>
    <dbReference type="NCBI Taxonomy" id="1628268"/>
    <lineage>
        <taxon>Eukaryota</taxon>
        <taxon>Sar</taxon>
        <taxon>Alveolata</taxon>
        <taxon>Dinophyceae</taxon>
        <taxon>Suessiales</taxon>
        <taxon>Symbiodiniaceae</taxon>
        <taxon>Symbiodinium</taxon>
    </lineage>
</organism>
<feature type="non-terminal residue" evidence="1">
    <location>
        <position position="1"/>
    </location>
</feature>
<name>A0A812KSN4_9DINO</name>
<protein>
    <submittedName>
        <fullName evidence="1">CasB protein</fullName>
    </submittedName>
</protein>
<evidence type="ECO:0000313" key="2">
    <source>
        <dbReference type="Proteomes" id="UP000601435"/>
    </source>
</evidence>
<dbReference type="Proteomes" id="UP000601435">
    <property type="component" value="Unassembled WGS sequence"/>
</dbReference>
<evidence type="ECO:0000313" key="1">
    <source>
        <dbReference type="EMBL" id="CAE7232753.1"/>
    </source>
</evidence>
<keyword evidence="2" id="KW-1185">Reference proteome</keyword>
<accession>A0A812KSN4</accession>
<dbReference type="AlphaFoldDB" id="A0A812KSN4"/>
<dbReference type="SUPFAM" id="SSF54427">
    <property type="entry name" value="NTF2-like"/>
    <property type="match status" value="1"/>
</dbReference>
<gene>
    <name evidence="1" type="primary">casB</name>
    <name evidence="1" type="ORF">SNEC2469_LOCUS3703</name>
</gene>
<reference evidence="1" key="1">
    <citation type="submission" date="2021-02" db="EMBL/GenBank/DDBJ databases">
        <authorList>
            <person name="Dougan E. K."/>
            <person name="Rhodes N."/>
            <person name="Thang M."/>
            <person name="Chan C."/>
        </authorList>
    </citation>
    <scope>NUCLEOTIDE SEQUENCE</scope>
</reference>
<comment type="caution">
    <text evidence="1">The sequence shown here is derived from an EMBL/GenBank/DDBJ whole genome shotgun (WGS) entry which is preliminary data.</text>
</comment>